<accession>A0A1F6Y2Q4</accession>
<comment type="similarity">
    <text evidence="1">Belongs to the CapA family.</text>
</comment>
<evidence type="ECO:0000259" key="3">
    <source>
        <dbReference type="SMART" id="SM00854"/>
    </source>
</evidence>
<dbReference type="InterPro" id="IPR029052">
    <property type="entry name" value="Metallo-depent_PP-like"/>
</dbReference>
<evidence type="ECO:0000313" key="4">
    <source>
        <dbReference type="EMBL" id="OGJ00654.1"/>
    </source>
</evidence>
<dbReference type="Gene3D" id="3.60.21.10">
    <property type="match status" value="1"/>
</dbReference>
<keyword evidence="2" id="KW-0812">Transmembrane</keyword>
<dbReference type="CDD" id="cd07381">
    <property type="entry name" value="MPP_CapA"/>
    <property type="match status" value="1"/>
</dbReference>
<dbReference type="AlphaFoldDB" id="A0A1F6Y2Q4"/>
<dbReference type="PANTHER" id="PTHR33393">
    <property type="entry name" value="POLYGLUTAMINE SYNTHESIS ACCESSORY PROTEIN RV0574C-RELATED"/>
    <property type="match status" value="1"/>
</dbReference>
<name>A0A1F6Y2Q4_9BACT</name>
<evidence type="ECO:0000256" key="2">
    <source>
        <dbReference type="SAM" id="Phobius"/>
    </source>
</evidence>
<evidence type="ECO:0000313" key="5">
    <source>
        <dbReference type="Proteomes" id="UP000177693"/>
    </source>
</evidence>
<proteinExistence type="inferred from homology"/>
<evidence type="ECO:0000256" key="1">
    <source>
        <dbReference type="ARBA" id="ARBA00005662"/>
    </source>
</evidence>
<protein>
    <recommendedName>
        <fullName evidence="3">Capsule synthesis protein CapA domain-containing protein</fullName>
    </recommendedName>
</protein>
<comment type="caution">
    <text evidence="4">The sequence shown here is derived from an EMBL/GenBank/DDBJ whole genome shotgun (WGS) entry which is preliminary data.</text>
</comment>
<dbReference type="InterPro" id="IPR052169">
    <property type="entry name" value="CW_Biosynth-Accessory"/>
</dbReference>
<sequence>MLLNKKLISHVIWILLASILGISMSYLILLGGKYAYGAIYDTTTSQNIIVNTPLPPPEIKEVIKKVSQISIGFVGDIIPGISAPTNIFSDVKAHTELPDIMIGNFEGVATSNTYLKCKQSSKNCFSFNGNSNFLNLLSDASFDVLNVANNHFNDYGQIGQEETLKQIKETGIQASGIKDEIIYLKKNEIKIGIVGFSTYSYTSNMNNAEKVQELVNTADQNSDLVIVIFHGGGEGVKYGHTPDETEWYLGENRGDVRSFAHNAIDAGADLVLGSGPHVLRGIEWYNDKLIAYSLGNFASANRISTAESLKTSAMLEITLDKNGSLASGKITSFEIDGNGIPHPDLNNTAISIITDLSKSDFGEQEVILNSGGEIQID</sequence>
<dbReference type="PANTHER" id="PTHR33393:SF11">
    <property type="entry name" value="POLYGLUTAMINE SYNTHESIS ACCESSORY PROTEIN RV0574C-RELATED"/>
    <property type="match status" value="1"/>
</dbReference>
<dbReference type="SMART" id="SM00854">
    <property type="entry name" value="PGA_cap"/>
    <property type="match status" value="1"/>
</dbReference>
<dbReference type="EMBL" id="MFVL01000030">
    <property type="protein sequence ID" value="OGJ00654.1"/>
    <property type="molecule type" value="Genomic_DNA"/>
</dbReference>
<feature type="domain" description="Capsule synthesis protein CapA" evidence="3">
    <location>
        <begin position="70"/>
        <end position="301"/>
    </location>
</feature>
<dbReference type="SUPFAM" id="SSF56300">
    <property type="entry name" value="Metallo-dependent phosphatases"/>
    <property type="match status" value="1"/>
</dbReference>
<keyword evidence="2" id="KW-1133">Transmembrane helix</keyword>
<gene>
    <name evidence="4" type="ORF">A3I23_03025</name>
</gene>
<feature type="transmembrane region" description="Helical" evidence="2">
    <location>
        <begin position="12"/>
        <end position="36"/>
    </location>
</feature>
<dbReference type="Pfam" id="PF09587">
    <property type="entry name" value="PGA_cap"/>
    <property type="match status" value="1"/>
</dbReference>
<keyword evidence="2" id="KW-0472">Membrane</keyword>
<organism evidence="4 5">
    <name type="scientific">Candidatus Nomurabacteria bacterium RIFCSPLOWO2_02_FULL_40_67</name>
    <dbReference type="NCBI Taxonomy" id="1801787"/>
    <lineage>
        <taxon>Bacteria</taxon>
        <taxon>Candidatus Nomuraibacteriota</taxon>
    </lineage>
</organism>
<reference evidence="4 5" key="1">
    <citation type="journal article" date="2016" name="Nat. Commun.">
        <title>Thousands of microbial genomes shed light on interconnected biogeochemical processes in an aquifer system.</title>
        <authorList>
            <person name="Anantharaman K."/>
            <person name="Brown C.T."/>
            <person name="Hug L.A."/>
            <person name="Sharon I."/>
            <person name="Castelle C.J."/>
            <person name="Probst A.J."/>
            <person name="Thomas B.C."/>
            <person name="Singh A."/>
            <person name="Wilkins M.J."/>
            <person name="Karaoz U."/>
            <person name="Brodie E.L."/>
            <person name="Williams K.H."/>
            <person name="Hubbard S.S."/>
            <person name="Banfield J.F."/>
        </authorList>
    </citation>
    <scope>NUCLEOTIDE SEQUENCE [LARGE SCALE GENOMIC DNA]</scope>
</reference>
<dbReference type="InterPro" id="IPR019079">
    <property type="entry name" value="Capsule_synth_CapA"/>
</dbReference>
<dbReference type="Proteomes" id="UP000177693">
    <property type="component" value="Unassembled WGS sequence"/>
</dbReference>